<reference evidence="1" key="1">
    <citation type="submission" date="2023-03" db="EMBL/GenBank/DDBJ databases">
        <title>Chromosome-level genomes of two armyworms, Mythimna separata and Mythimna loreyi, provide insights into the biosynthesis and reception of sex pheromones.</title>
        <authorList>
            <person name="Zhao H."/>
        </authorList>
    </citation>
    <scope>NUCLEOTIDE SEQUENCE</scope>
    <source>
        <strain evidence="1">BeijingLab</strain>
        <tissue evidence="1">Pupa</tissue>
    </source>
</reference>
<dbReference type="EMBL" id="JARGEI010000015">
    <property type="protein sequence ID" value="KAJ8718811.1"/>
    <property type="molecule type" value="Genomic_DNA"/>
</dbReference>
<evidence type="ECO:0000313" key="2">
    <source>
        <dbReference type="Proteomes" id="UP001231518"/>
    </source>
</evidence>
<organism evidence="1 2">
    <name type="scientific">Mythimna separata</name>
    <name type="common">Oriental armyworm</name>
    <name type="synonym">Pseudaletia separata</name>
    <dbReference type="NCBI Taxonomy" id="271217"/>
    <lineage>
        <taxon>Eukaryota</taxon>
        <taxon>Metazoa</taxon>
        <taxon>Ecdysozoa</taxon>
        <taxon>Arthropoda</taxon>
        <taxon>Hexapoda</taxon>
        <taxon>Insecta</taxon>
        <taxon>Pterygota</taxon>
        <taxon>Neoptera</taxon>
        <taxon>Endopterygota</taxon>
        <taxon>Lepidoptera</taxon>
        <taxon>Glossata</taxon>
        <taxon>Ditrysia</taxon>
        <taxon>Noctuoidea</taxon>
        <taxon>Noctuidae</taxon>
        <taxon>Noctuinae</taxon>
        <taxon>Hadenini</taxon>
        <taxon>Mythimna</taxon>
    </lineage>
</organism>
<accession>A0AAD7YJI4</accession>
<gene>
    <name evidence="1" type="ORF">PYW07_016367</name>
</gene>
<dbReference type="Proteomes" id="UP001231518">
    <property type="component" value="Chromosome 8"/>
</dbReference>
<dbReference type="Gene3D" id="3.30.70.1820">
    <property type="entry name" value="L1 transposable element, RRM domain"/>
    <property type="match status" value="1"/>
</dbReference>
<dbReference type="AlphaFoldDB" id="A0AAD7YJI4"/>
<sequence>MDTKLTASLEDLEKFFGSRMQAYEAKLEKATSGSTLLPDIAAIASEFSEFKLFVCQALSKLRTQIELLAAGFDRHETAMRRKVLLFHGIPEKPNEDLPDVVYNILSNHFKLTELSKDGNVIHVCHRLGFSQQKARPILVRFFKMENRQLVWESKKALKGTGITISEFLTQARHRVFMAARKHFGMLNCWSVEGRIVVICPDKSRRKIETAGELHDLVAKFPSSSVDTGGSAQFEEPGSSVATTLAASTKNVRKTRVRK</sequence>
<keyword evidence="2" id="KW-1185">Reference proteome</keyword>
<comment type="caution">
    <text evidence="1">The sequence shown here is derived from an EMBL/GenBank/DDBJ whole genome shotgun (WGS) entry which is preliminary data.</text>
</comment>
<protein>
    <submittedName>
        <fullName evidence="1">Uncharacterized protein</fullName>
    </submittedName>
</protein>
<proteinExistence type="predicted"/>
<name>A0AAD7YJI4_MYTSE</name>
<evidence type="ECO:0000313" key="1">
    <source>
        <dbReference type="EMBL" id="KAJ8718811.1"/>
    </source>
</evidence>